<keyword evidence="11" id="KW-1185">Reference proteome</keyword>
<dbReference type="SUPFAM" id="SSF56954">
    <property type="entry name" value="Outer membrane efflux proteins (OEP)"/>
    <property type="match status" value="1"/>
</dbReference>
<evidence type="ECO:0000256" key="4">
    <source>
        <dbReference type="ARBA" id="ARBA00022692"/>
    </source>
</evidence>
<keyword evidence="8 9" id="KW-0449">Lipoprotein</keyword>
<evidence type="ECO:0000256" key="5">
    <source>
        <dbReference type="ARBA" id="ARBA00022729"/>
    </source>
</evidence>
<dbReference type="InterPro" id="IPR003423">
    <property type="entry name" value="OMP_efflux"/>
</dbReference>
<organism evidence="10 11">
    <name type="scientific">Sphingomonas hylomeconis</name>
    <dbReference type="NCBI Taxonomy" id="1395958"/>
    <lineage>
        <taxon>Bacteria</taxon>
        <taxon>Pseudomonadati</taxon>
        <taxon>Pseudomonadota</taxon>
        <taxon>Alphaproteobacteria</taxon>
        <taxon>Sphingomonadales</taxon>
        <taxon>Sphingomonadaceae</taxon>
        <taxon>Sphingomonas</taxon>
    </lineage>
</organism>
<protein>
    <submittedName>
        <fullName evidence="10">Efflux transporter outer membrane subunit</fullName>
    </submittedName>
</protein>
<keyword evidence="5" id="KW-0732">Signal</keyword>
<evidence type="ECO:0000256" key="1">
    <source>
        <dbReference type="ARBA" id="ARBA00004370"/>
    </source>
</evidence>
<dbReference type="EMBL" id="JBHRXP010000002">
    <property type="protein sequence ID" value="MFC3579565.1"/>
    <property type="molecule type" value="Genomic_DNA"/>
</dbReference>
<keyword evidence="3 9" id="KW-1134">Transmembrane beta strand</keyword>
<dbReference type="NCBIfam" id="TIGR01845">
    <property type="entry name" value="outer_NodT"/>
    <property type="match status" value="1"/>
</dbReference>
<reference evidence="11" key="1">
    <citation type="journal article" date="2019" name="Int. J. Syst. Evol. Microbiol.">
        <title>The Global Catalogue of Microorganisms (GCM) 10K type strain sequencing project: providing services to taxonomists for standard genome sequencing and annotation.</title>
        <authorList>
            <consortium name="The Broad Institute Genomics Platform"/>
            <consortium name="The Broad Institute Genome Sequencing Center for Infectious Disease"/>
            <person name="Wu L."/>
            <person name="Ma J."/>
        </authorList>
    </citation>
    <scope>NUCLEOTIDE SEQUENCE [LARGE SCALE GENOMIC DNA]</scope>
    <source>
        <strain evidence="11">KCTC 42739</strain>
    </source>
</reference>
<comment type="subcellular location">
    <subcellularLocation>
        <location evidence="9">Cell membrane</location>
        <topology evidence="9">Lipid-anchor</topology>
    </subcellularLocation>
    <subcellularLocation>
        <location evidence="1">Membrane</location>
    </subcellularLocation>
</comment>
<dbReference type="PANTHER" id="PTHR30203">
    <property type="entry name" value="OUTER MEMBRANE CATION EFFLUX PROTEIN"/>
    <property type="match status" value="1"/>
</dbReference>
<keyword evidence="6 9" id="KW-0472">Membrane</keyword>
<dbReference type="InterPro" id="IPR010131">
    <property type="entry name" value="MdtP/NodT-like"/>
</dbReference>
<proteinExistence type="inferred from homology"/>
<dbReference type="Gene3D" id="1.20.1600.10">
    <property type="entry name" value="Outer membrane efflux proteins (OEP)"/>
    <property type="match status" value="1"/>
</dbReference>
<evidence type="ECO:0000313" key="10">
    <source>
        <dbReference type="EMBL" id="MFC3579565.1"/>
    </source>
</evidence>
<sequence>MRRSPSLFASSIAVLLAGCATVPRLGAAPELRDAASLESTRSLAAPAGATRAWPAADWWTAFGDPQLTGLIAEALTASPDVAAATARIASAEALAQQSGAALRPSLTLDGQVGGNKQSENLGIPPAFVPKGIQDTGRITATASFNLDLWGKNRAALAAATSEAAAARVDADQAVLMLSTSIAAAYAELAQYHAERDVAVATLNSRTATARLTAERVAVGVDARGSQRQAESRVPAARAEIGALDEAIALTRNRLAALAGAGPDRGLAITRPMLAAPPAGLPDTVGIDLVGRRPDIVAARLRAEAAAKRIRVARADFYPNINLAAIVGLQSLGLGKLIDGGSSYGNAGPAFSLPIFDNGTLSGRYVGARADYDAAVARYNGVLITALREVADAVASQHALDARLADQREALATAADASRIAALRYEGGLSTQLPVLTADDFELTARRAVADLEARRIALDIALIRALGGGYAMNTETK</sequence>
<evidence type="ECO:0000256" key="2">
    <source>
        <dbReference type="ARBA" id="ARBA00007613"/>
    </source>
</evidence>
<evidence type="ECO:0000256" key="3">
    <source>
        <dbReference type="ARBA" id="ARBA00022452"/>
    </source>
</evidence>
<accession>A0ABV7SWA2</accession>
<dbReference type="PANTHER" id="PTHR30203:SF20">
    <property type="entry name" value="MULTIDRUG RESISTANCE OUTER MEMBRANE PROTEIN MDTP-RELATED"/>
    <property type="match status" value="1"/>
</dbReference>
<evidence type="ECO:0000256" key="6">
    <source>
        <dbReference type="ARBA" id="ARBA00023136"/>
    </source>
</evidence>
<comment type="caution">
    <text evidence="10">The sequence shown here is derived from an EMBL/GenBank/DDBJ whole genome shotgun (WGS) entry which is preliminary data.</text>
</comment>
<comment type="similarity">
    <text evidence="2 9">Belongs to the outer membrane factor (OMF) (TC 1.B.17) family.</text>
</comment>
<keyword evidence="4 9" id="KW-0812">Transmembrane</keyword>
<name>A0ABV7SWA2_9SPHN</name>
<dbReference type="Gene3D" id="2.20.200.10">
    <property type="entry name" value="Outer membrane efflux proteins (OEP)"/>
    <property type="match status" value="1"/>
</dbReference>
<evidence type="ECO:0000256" key="7">
    <source>
        <dbReference type="ARBA" id="ARBA00023139"/>
    </source>
</evidence>
<dbReference type="Pfam" id="PF02321">
    <property type="entry name" value="OEP"/>
    <property type="match status" value="2"/>
</dbReference>
<dbReference type="Proteomes" id="UP001595713">
    <property type="component" value="Unassembled WGS sequence"/>
</dbReference>
<dbReference type="PROSITE" id="PS51257">
    <property type="entry name" value="PROKAR_LIPOPROTEIN"/>
    <property type="match status" value="1"/>
</dbReference>
<dbReference type="RefSeq" id="WP_261293535.1">
    <property type="nucleotide sequence ID" value="NZ_JANQBK010000003.1"/>
</dbReference>
<evidence type="ECO:0000313" key="11">
    <source>
        <dbReference type="Proteomes" id="UP001595713"/>
    </source>
</evidence>
<evidence type="ECO:0000256" key="9">
    <source>
        <dbReference type="RuleBase" id="RU362097"/>
    </source>
</evidence>
<keyword evidence="7 9" id="KW-0564">Palmitate</keyword>
<evidence type="ECO:0000256" key="8">
    <source>
        <dbReference type="ARBA" id="ARBA00023288"/>
    </source>
</evidence>
<gene>
    <name evidence="10" type="ORF">ACFONA_05255</name>
</gene>